<keyword evidence="2" id="KW-1185">Reference proteome</keyword>
<dbReference type="Proteomes" id="UP000299102">
    <property type="component" value="Unassembled WGS sequence"/>
</dbReference>
<proteinExistence type="predicted"/>
<gene>
    <name evidence="1" type="ORF">EVAR_88030_1</name>
</gene>
<dbReference type="EMBL" id="BGZK01000318">
    <property type="protein sequence ID" value="GBP36450.1"/>
    <property type="molecule type" value="Genomic_DNA"/>
</dbReference>
<accession>A0A4C1VD37</accession>
<name>A0A4C1VD37_EUMVA</name>
<evidence type="ECO:0000313" key="2">
    <source>
        <dbReference type="Proteomes" id="UP000299102"/>
    </source>
</evidence>
<comment type="caution">
    <text evidence="1">The sequence shown here is derived from an EMBL/GenBank/DDBJ whole genome shotgun (WGS) entry which is preliminary data.</text>
</comment>
<dbReference type="AlphaFoldDB" id="A0A4C1VD37"/>
<evidence type="ECO:0000313" key="1">
    <source>
        <dbReference type="EMBL" id="GBP36450.1"/>
    </source>
</evidence>
<reference evidence="1 2" key="1">
    <citation type="journal article" date="2019" name="Commun. Biol.">
        <title>The bagworm genome reveals a unique fibroin gene that provides high tensile strength.</title>
        <authorList>
            <person name="Kono N."/>
            <person name="Nakamura H."/>
            <person name="Ohtoshi R."/>
            <person name="Tomita M."/>
            <person name="Numata K."/>
            <person name="Arakawa K."/>
        </authorList>
    </citation>
    <scope>NUCLEOTIDE SEQUENCE [LARGE SCALE GENOMIC DNA]</scope>
</reference>
<organism evidence="1 2">
    <name type="scientific">Eumeta variegata</name>
    <name type="common">Bagworm moth</name>
    <name type="synonym">Eumeta japonica</name>
    <dbReference type="NCBI Taxonomy" id="151549"/>
    <lineage>
        <taxon>Eukaryota</taxon>
        <taxon>Metazoa</taxon>
        <taxon>Ecdysozoa</taxon>
        <taxon>Arthropoda</taxon>
        <taxon>Hexapoda</taxon>
        <taxon>Insecta</taxon>
        <taxon>Pterygota</taxon>
        <taxon>Neoptera</taxon>
        <taxon>Endopterygota</taxon>
        <taxon>Lepidoptera</taxon>
        <taxon>Glossata</taxon>
        <taxon>Ditrysia</taxon>
        <taxon>Tineoidea</taxon>
        <taxon>Psychidae</taxon>
        <taxon>Oiketicinae</taxon>
        <taxon>Eumeta</taxon>
    </lineage>
</organism>
<sequence length="86" mass="9952">MCGVHGNSPAPPVRNVWCPWQLSCAARQNLLRADFEPILKTRPRSCTPHQGQCRQLTWWTSTARRRRFVDDVLKLTDRCSSGWSTR</sequence>
<protein>
    <submittedName>
        <fullName evidence="1">Uncharacterized protein</fullName>
    </submittedName>
</protein>